<dbReference type="GO" id="GO:0005737">
    <property type="term" value="C:cytoplasm"/>
    <property type="evidence" value="ECO:0007669"/>
    <property type="project" value="TreeGrafter"/>
</dbReference>
<dbReference type="Proteomes" id="UP000193986">
    <property type="component" value="Unassembled WGS sequence"/>
</dbReference>
<keyword evidence="4" id="KW-0343">GTPase activation</keyword>
<evidence type="ECO:0000256" key="4">
    <source>
        <dbReference type="ARBA" id="ARBA00022468"/>
    </source>
</evidence>
<feature type="domain" description="Rho-GAP" evidence="11">
    <location>
        <begin position="86"/>
        <end position="282"/>
    </location>
</feature>
<evidence type="ECO:0000256" key="7">
    <source>
        <dbReference type="ARBA" id="ARBA00030011"/>
    </source>
</evidence>
<evidence type="ECO:0000256" key="3">
    <source>
        <dbReference type="ARBA" id="ARBA00012703"/>
    </source>
</evidence>
<feature type="compositionally biased region" description="Low complexity" evidence="10">
    <location>
        <begin position="606"/>
        <end position="626"/>
    </location>
</feature>
<feature type="compositionally biased region" description="Polar residues" evidence="10">
    <location>
        <begin position="335"/>
        <end position="351"/>
    </location>
</feature>
<dbReference type="InterPro" id="IPR050729">
    <property type="entry name" value="Rho-GAP"/>
</dbReference>
<dbReference type="AlphaFoldDB" id="A0A1Y2AWE4"/>
<proteinExistence type="inferred from homology"/>
<evidence type="ECO:0000256" key="6">
    <source>
        <dbReference type="ARBA" id="ARBA00023315"/>
    </source>
</evidence>
<evidence type="ECO:0000313" key="14">
    <source>
        <dbReference type="Proteomes" id="UP000193986"/>
    </source>
</evidence>
<dbReference type="InParanoid" id="A0A1Y2AWE4"/>
<feature type="domain" description="N-acetyltransferase" evidence="12">
    <location>
        <begin position="406"/>
        <end position="559"/>
    </location>
</feature>
<evidence type="ECO:0000256" key="8">
    <source>
        <dbReference type="ARBA" id="ARBA00030832"/>
    </source>
</evidence>
<dbReference type="InterPro" id="IPR000198">
    <property type="entry name" value="RhoGAP_dom"/>
</dbReference>
<keyword evidence="6" id="KW-0012">Acyltransferase</keyword>
<comment type="caution">
    <text evidence="13">The sequence shown here is derived from an EMBL/GenBank/DDBJ whole genome shotgun (WGS) entry which is preliminary data.</text>
</comment>
<dbReference type="GO" id="GO:0005096">
    <property type="term" value="F:GTPase activator activity"/>
    <property type="evidence" value="ECO:0007669"/>
    <property type="project" value="UniProtKB-KW"/>
</dbReference>
<feature type="region of interest" description="Disordered" evidence="10">
    <location>
        <begin position="680"/>
        <end position="704"/>
    </location>
</feature>
<comment type="pathway">
    <text evidence="1">Nucleotide-sugar biosynthesis; UDP-N-acetyl-alpha-D-glucosamine biosynthesis; N-acetyl-alpha-D-glucosamine 1-phosphate from alpha-D-glucosamine 6-phosphate (route I): step 1/2.</text>
</comment>
<dbReference type="FunFam" id="3.40.630.30:FF:000105">
    <property type="entry name" value="Glucosamine 6-phosphate N-acetyltransferase"/>
    <property type="match status" value="1"/>
</dbReference>
<dbReference type="Pfam" id="PF00583">
    <property type="entry name" value="Acetyltransf_1"/>
    <property type="match status" value="1"/>
</dbReference>
<accession>A0A1Y2AWE4</accession>
<dbReference type="Pfam" id="PF00620">
    <property type="entry name" value="RhoGAP"/>
    <property type="match status" value="1"/>
</dbReference>
<dbReference type="PROSITE" id="PS51186">
    <property type="entry name" value="GNAT"/>
    <property type="match status" value="1"/>
</dbReference>
<evidence type="ECO:0000259" key="11">
    <source>
        <dbReference type="PROSITE" id="PS50238"/>
    </source>
</evidence>
<comment type="catalytic activity">
    <reaction evidence="9">
        <text>D-glucosamine 6-phosphate + acetyl-CoA = N-acetyl-D-glucosamine 6-phosphate + CoA + H(+)</text>
        <dbReference type="Rhea" id="RHEA:10292"/>
        <dbReference type="ChEBI" id="CHEBI:15378"/>
        <dbReference type="ChEBI" id="CHEBI:57287"/>
        <dbReference type="ChEBI" id="CHEBI:57288"/>
        <dbReference type="ChEBI" id="CHEBI:57513"/>
        <dbReference type="ChEBI" id="CHEBI:58725"/>
        <dbReference type="EC" id="2.3.1.4"/>
    </reaction>
</comment>
<dbReference type="GO" id="GO:0004343">
    <property type="term" value="F:glucosamine 6-phosphate N-acetyltransferase activity"/>
    <property type="evidence" value="ECO:0007669"/>
    <property type="project" value="UniProtKB-EC"/>
</dbReference>
<evidence type="ECO:0000256" key="1">
    <source>
        <dbReference type="ARBA" id="ARBA00004832"/>
    </source>
</evidence>
<dbReference type="EC" id="2.3.1.4" evidence="3"/>
<evidence type="ECO:0000259" key="12">
    <source>
        <dbReference type="PROSITE" id="PS51186"/>
    </source>
</evidence>
<evidence type="ECO:0000256" key="10">
    <source>
        <dbReference type="SAM" id="MobiDB-lite"/>
    </source>
</evidence>
<dbReference type="Gene3D" id="3.40.630.30">
    <property type="match status" value="1"/>
</dbReference>
<dbReference type="OrthoDB" id="79452at2759"/>
<evidence type="ECO:0000313" key="13">
    <source>
        <dbReference type="EMBL" id="ORY26225.1"/>
    </source>
</evidence>
<evidence type="ECO:0000256" key="9">
    <source>
        <dbReference type="ARBA" id="ARBA00048964"/>
    </source>
</evidence>
<organism evidence="13 14">
    <name type="scientific">Naematelia encephala</name>
    <dbReference type="NCBI Taxonomy" id="71784"/>
    <lineage>
        <taxon>Eukaryota</taxon>
        <taxon>Fungi</taxon>
        <taxon>Dikarya</taxon>
        <taxon>Basidiomycota</taxon>
        <taxon>Agaricomycotina</taxon>
        <taxon>Tremellomycetes</taxon>
        <taxon>Tremellales</taxon>
        <taxon>Naemateliaceae</taxon>
        <taxon>Naematelia</taxon>
    </lineage>
</organism>
<dbReference type="InterPro" id="IPR000182">
    <property type="entry name" value="GNAT_dom"/>
</dbReference>
<name>A0A1Y2AWE4_9TREE</name>
<dbReference type="SUPFAM" id="SSF55729">
    <property type="entry name" value="Acyl-CoA N-acyltransferases (Nat)"/>
    <property type="match status" value="1"/>
</dbReference>
<feature type="region of interest" description="Disordered" evidence="10">
    <location>
        <begin position="287"/>
        <end position="351"/>
    </location>
</feature>
<dbReference type="PROSITE" id="PS50238">
    <property type="entry name" value="RHOGAP"/>
    <property type="match status" value="1"/>
</dbReference>
<dbReference type="STRING" id="71784.A0A1Y2AWE4"/>
<keyword evidence="5" id="KW-0808">Transferase</keyword>
<sequence>NLDQFNDELNKKLRNALQQYIDILHGTAATNAQGTEVARVAVDQINIDQDTSLFRSKLRVVDGQQTAPVPYQNFYVGECKSLIFGVSLTDYDYARGEGSDHGRPPIIVEKCLSALDERGLDAEGIYRVSGRHAGVQKLVQDIERDENTFSFSEADDVYSIGNVLKQYLRELPEPVFNFPHPERVKHTENRESHIASNFSALRARLRRLPPIHQTTFQAIIEHLSRVQSHSAKNKMDAKNLAVVFNSVLFGQEQLPADGNILMMNQGKDTVLEDIITYSDLLFGAESPSQAPGTLPPGSALSRSGVLSYHPIQDGPQPGSARTRVEIVNPGEQPLSMEQTLTPSSGSKTTESVIPDIRTDLAPVVPAFQRTPSSMPDPEFTPDDQLELLFDPKIVPASLKDALGADYHARPLASTDLMRSHFGLLATLTLSPPIAPSIYTALFHHLLSCPETYYILVIIDRRSDQMVAHGTLVLERKFIHGGSTAGHIEDIVVSPNVRGGGLGKKLLEALREMSVALGCYKVILDCQEDRVPFYEKCGFHLRGRQMAYYAPGLDASPQATPGLNATVPAPLNLSSSMTGSQTLPEPRSTLAPPSLPPRRLTNNSALEPPSTITGSSISPEPSEPGTPRSTASASSDGAGVTYIYPTADQNQTTLPAEADIPAWASEGLGSSEMTGLVAEARAGSPLPPGAAPPALGTEPERLGRN</sequence>
<feature type="region of interest" description="Disordered" evidence="10">
    <location>
        <begin position="559"/>
        <end position="640"/>
    </location>
</feature>
<feature type="compositionally biased region" description="Polar residues" evidence="10">
    <location>
        <begin position="571"/>
        <end position="582"/>
    </location>
</feature>
<dbReference type="PANTHER" id="PTHR23176">
    <property type="entry name" value="RHO/RAC/CDC GTPASE-ACTIVATING PROTEIN"/>
    <property type="match status" value="1"/>
</dbReference>
<comment type="similarity">
    <text evidence="2">Belongs to the acetyltransferase family. GNA1 subfamily.</text>
</comment>
<dbReference type="EMBL" id="MCFC01000049">
    <property type="protein sequence ID" value="ORY26225.1"/>
    <property type="molecule type" value="Genomic_DNA"/>
</dbReference>
<dbReference type="GO" id="GO:0007165">
    <property type="term" value="P:signal transduction"/>
    <property type="evidence" value="ECO:0007669"/>
    <property type="project" value="InterPro"/>
</dbReference>
<dbReference type="SMART" id="SM00324">
    <property type="entry name" value="RhoGAP"/>
    <property type="match status" value="1"/>
</dbReference>
<feature type="non-terminal residue" evidence="13">
    <location>
        <position position="1"/>
    </location>
</feature>
<keyword evidence="14" id="KW-1185">Reference proteome</keyword>
<dbReference type="Gene3D" id="1.10.555.10">
    <property type="entry name" value="Rho GTPase activation protein"/>
    <property type="match status" value="1"/>
</dbReference>
<reference evidence="13 14" key="1">
    <citation type="submission" date="2016-07" db="EMBL/GenBank/DDBJ databases">
        <title>Pervasive Adenine N6-methylation of Active Genes in Fungi.</title>
        <authorList>
            <consortium name="DOE Joint Genome Institute"/>
            <person name="Mondo S.J."/>
            <person name="Dannebaum R.O."/>
            <person name="Kuo R.C."/>
            <person name="Labutti K."/>
            <person name="Haridas S."/>
            <person name="Kuo A."/>
            <person name="Salamov A."/>
            <person name="Ahrendt S.R."/>
            <person name="Lipzen A."/>
            <person name="Sullivan W."/>
            <person name="Andreopoulos W.B."/>
            <person name="Clum A."/>
            <person name="Lindquist E."/>
            <person name="Daum C."/>
            <person name="Ramamoorthy G.K."/>
            <person name="Gryganskyi A."/>
            <person name="Culley D."/>
            <person name="Magnuson J.K."/>
            <person name="James T.Y."/>
            <person name="O'Malley M.A."/>
            <person name="Stajich J.E."/>
            <person name="Spatafora J.W."/>
            <person name="Visel A."/>
            <person name="Grigoriev I.V."/>
        </authorList>
    </citation>
    <scope>NUCLEOTIDE SEQUENCE [LARGE SCALE GENOMIC DNA]</scope>
    <source>
        <strain evidence="13 14">68-887.2</strain>
    </source>
</reference>
<dbReference type="CDD" id="cd04301">
    <property type="entry name" value="NAT_SF"/>
    <property type="match status" value="1"/>
</dbReference>
<dbReference type="InterPro" id="IPR016181">
    <property type="entry name" value="Acyl_CoA_acyltransferase"/>
</dbReference>
<dbReference type="PANTHER" id="PTHR23176:SF134">
    <property type="entry name" value="RHO-TYPE GTPASE-ACTIVATING PROTEIN"/>
    <property type="match status" value="1"/>
</dbReference>
<protein>
    <recommendedName>
        <fullName evidence="3">glucosamine-phosphate N-acetyltransferase</fullName>
        <ecNumber evidence="3">2.3.1.4</ecNumber>
    </recommendedName>
    <alternativeName>
        <fullName evidence="7">Phosphoglucosamine acetylase</fullName>
    </alternativeName>
    <alternativeName>
        <fullName evidence="8">Phosphoglucosamine transacetylase</fullName>
    </alternativeName>
</protein>
<evidence type="ECO:0000256" key="5">
    <source>
        <dbReference type="ARBA" id="ARBA00022679"/>
    </source>
</evidence>
<gene>
    <name evidence="13" type="ORF">BCR39DRAFT_560615</name>
</gene>
<dbReference type="SUPFAM" id="SSF48350">
    <property type="entry name" value="GTPase activation domain, GAP"/>
    <property type="match status" value="1"/>
</dbReference>
<dbReference type="InterPro" id="IPR008936">
    <property type="entry name" value="Rho_GTPase_activation_prot"/>
</dbReference>
<evidence type="ECO:0000256" key="2">
    <source>
        <dbReference type="ARBA" id="ARBA00006048"/>
    </source>
</evidence>